<keyword evidence="2" id="KW-0645">Protease</keyword>
<dbReference type="EMBL" id="JAODUO010000871">
    <property type="protein sequence ID" value="KAK2173489.1"/>
    <property type="molecule type" value="Genomic_DNA"/>
</dbReference>
<keyword evidence="3" id="KW-0378">Hydrolase</keyword>
<keyword evidence="6" id="KW-1185">Reference proteome</keyword>
<dbReference type="Proteomes" id="UP001209878">
    <property type="component" value="Unassembled WGS sequence"/>
</dbReference>
<dbReference type="Gene3D" id="3.40.395.10">
    <property type="entry name" value="Adenoviral Proteinase, Chain A"/>
    <property type="match status" value="1"/>
</dbReference>
<evidence type="ECO:0000313" key="5">
    <source>
        <dbReference type="EMBL" id="KAK2173489.1"/>
    </source>
</evidence>
<dbReference type="GO" id="GO:0008234">
    <property type="term" value="F:cysteine-type peptidase activity"/>
    <property type="evidence" value="ECO:0007669"/>
    <property type="project" value="InterPro"/>
</dbReference>
<dbReference type="InterPro" id="IPR003653">
    <property type="entry name" value="Peptidase_C48_C"/>
</dbReference>
<dbReference type="Pfam" id="PF02902">
    <property type="entry name" value="Peptidase_C48"/>
    <property type="match status" value="1"/>
</dbReference>
<dbReference type="GO" id="GO:0006508">
    <property type="term" value="P:proteolysis"/>
    <property type="evidence" value="ECO:0007669"/>
    <property type="project" value="UniProtKB-KW"/>
</dbReference>
<feature type="domain" description="Ubiquitin-like protease family profile" evidence="4">
    <location>
        <begin position="1"/>
        <end position="100"/>
    </location>
</feature>
<evidence type="ECO:0000313" key="6">
    <source>
        <dbReference type="Proteomes" id="UP001209878"/>
    </source>
</evidence>
<name>A0AAD9KLT6_RIDPI</name>
<dbReference type="InterPro" id="IPR038765">
    <property type="entry name" value="Papain-like_cys_pep_sf"/>
</dbReference>
<evidence type="ECO:0000256" key="1">
    <source>
        <dbReference type="ARBA" id="ARBA00005234"/>
    </source>
</evidence>
<dbReference type="AlphaFoldDB" id="A0AAD9KLT6"/>
<evidence type="ECO:0000259" key="4">
    <source>
        <dbReference type="PROSITE" id="PS50600"/>
    </source>
</evidence>
<comment type="caution">
    <text evidence="5">The sequence shown here is derived from an EMBL/GenBank/DDBJ whole genome shotgun (WGS) entry which is preliminary data.</text>
</comment>
<organism evidence="5 6">
    <name type="scientific">Ridgeia piscesae</name>
    <name type="common">Tubeworm</name>
    <dbReference type="NCBI Taxonomy" id="27915"/>
    <lineage>
        <taxon>Eukaryota</taxon>
        <taxon>Metazoa</taxon>
        <taxon>Spiralia</taxon>
        <taxon>Lophotrochozoa</taxon>
        <taxon>Annelida</taxon>
        <taxon>Polychaeta</taxon>
        <taxon>Sedentaria</taxon>
        <taxon>Canalipalpata</taxon>
        <taxon>Sabellida</taxon>
        <taxon>Siboglinidae</taxon>
        <taxon>Ridgeia</taxon>
    </lineage>
</organism>
<accession>A0AAD9KLT6</accession>
<comment type="similarity">
    <text evidence="1">Belongs to the peptidase C48 family.</text>
</comment>
<reference evidence="5" key="1">
    <citation type="journal article" date="2023" name="Mol. Biol. Evol.">
        <title>Third-Generation Sequencing Reveals the Adaptive Role of the Epigenome in Three Deep-Sea Polychaetes.</title>
        <authorList>
            <person name="Perez M."/>
            <person name="Aroh O."/>
            <person name="Sun Y."/>
            <person name="Lan Y."/>
            <person name="Juniper S.K."/>
            <person name="Young C.R."/>
            <person name="Angers B."/>
            <person name="Qian P.Y."/>
        </authorList>
    </citation>
    <scope>NUCLEOTIDE SEQUENCE</scope>
    <source>
        <strain evidence="5">R07B-5</strain>
    </source>
</reference>
<gene>
    <name evidence="5" type="ORF">NP493_867g01010</name>
</gene>
<dbReference type="PROSITE" id="PS50600">
    <property type="entry name" value="ULP_PROTEASE"/>
    <property type="match status" value="1"/>
</dbReference>
<proteinExistence type="inferred from homology"/>
<sequence length="155" mass="17634">MTVFQHVFDDINIVLAPFNVSGDHWELLAFYPSVRNIVYVNPLGEKPTRIKAILNAWNAITKWHPNKVPQGTWKVTLRPHTRQQDGHSCGVLVMEFADLLLAGKDLMIENTVNNLRRQQAQRLLGNMELNAVTKCCRYCGSQDTGTREWASIICT</sequence>
<protein>
    <recommendedName>
        <fullName evidence="4">Ubiquitin-like protease family profile domain-containing protein</fullName>
    </recommendedName>
</protein>
<dbReference type="SUPFAM" id="SSF54001">
    <property type="entry name" value="Cysteine proteinases"/>
    <property type="match status" value="1"/>
</dbReference>
<evidence type="ECO:0000256" key="3">
    <source>
        <dbReference type="ARBA" id="ARBA00022801"/>
    </source>
</evidence>
<evidence type="ECO:0000256" key="2">
    <source>
        <dbReference type="ARBA" id="ARBA00022670"/>
    </source>
</evidence>